<keyword evidence="1" id="KW-1133">Transmembrane helix</keyword>
<name>A0A133XDW8_9RHOO</name>
<comment type="caution">
    <text evidence="2">The sequence shown here is derived from an EMBL/GenBank/DDBJ whole genome shotgun (WGS) entry which is preliminary data.</text>
</comment>
<dbReference type="AlphaFoldDB" id="A0A133XDW8"/>
<keyword evidence="1" id="KW-0472">Membrane</keyword>
<protein>
    <submittedName>
        <fullName evidence="2">Uncharacterized protein</fullName>
    </submittedName>
</protein>
<dbReference type="EMBL" id="LODL01000040">
    <property type="protein sequence ID" value="KXB29130.1"/>
    <property type="molecule type" value="Genomic_DNA"/>
</dbReference>
<evidence type="ECO:0000313" key="2">
    <source>
        <dbReference type="EMBL" id="KXB29130.1"/>
    </source>
</evidence>
<proteinExistence type="predicted"/>
<dbReference type="STRING" id="281362.AT959_20190"/>
<dbReference type="Proteomes" id="UP000070186">
    <property type="component" value="Unassembled WGS sequence"/>
</dbReference>
<evidence type="ECO:0000256" key="1">
    <source>
        <dbReference type="SAM" id="Phobius"/>
    </source>
</evidence>
<reference evidence="2 3" key="1">
    <citation type="submission" date="2015-12" db="EMBL/GenBank/DDBJ databases">
        <title>Nitrous oxide reduction kinetics distinguish bacteria harboring typical versus atypical NosZ.</title>
        <authorList>
            <person name="Yoon S."/>
            <person name="Nissen S."/>
            <person name="Park D."/>
            <person name="Sanford R.A."/>
            <person name="Loeffler F.E."/>
        </authorList>
    </citation>
    <scope>NUCLEOTIDE SEQUENCE [LARGE SCALE GENOMIC DNA]</scope>
    <source>
        <strain evidence="2 3">ATCC BAA-841</strain>
    </source>
</reference>
<gene>
    <name evidence="2" type="ORF">AT959_20190</name>
</gene>
<dbReference type="RefSeq" id="WP_066887485.1">
    <property type="nucleotide sequence ID" value="NZ_LODL01000040.1"/>
</dbReference>
<keyword evidence="3" id="KW-1185">Reference proteome</keyword>
<accession>A0A133XDW8</accession>
<evidence type="ECO:0000313" key="3">
    <source>
        <dbReference type="Proteomes" id="UP000070186"/>
    </source>
</evidence>
<organism evidence="2 3">
    <name type="scientific">Dechloromonas denitrificans</name>
    <dbReference type="NCBI Taxonomy" id="281362"/>
    <lineage>
        <taxon>Bacteria</taxon>
        <taxon>Pseudomonadati</taxon>
        <taxon>Pseudomonadota</taxon>
        <taxon>Betaproteobacteria</taxon>
        <taxon>Rhodocyclales</taxon>
        <taxon>Azonexaceae</taxon>
        <taxon>Dechloromonas</taxon>
    </lineage>
</organism>
<keyword evidence="1" id="KW-0812">Transmembrane</keyword>
<feature type="transmembrane region" description="Helical" evidence="1">
    <location>
        <begin position="193"/>
        <end position="214"/>
    </location>
</feature>
<sequence>MSYLEGWKSQIIKLSHGASVGHLPDAEGDNWEYTSDQLSSLVHADNNASFTVALISAPLEDNYYMRRLGDKVAVLSLFEMAEIVRFSDFTVENYILRNIYELAVLYAANGALILSDAYSWAHDDVRGCLFDMNANKSDIVFSLHQPKLCDACKARVLSKQVDSGFLPALSKELQKIKKALYFRMSEWVKAHPILALIVAALSAISLNLIASVIFEKAKCLFPWLG</sequence>